<dbReference type="Pfam" id="PF12722">
    <property type="entry name" value="Hid1"/>
    <property type="match status" value="1"/>
</dbReference>
<dbReference type="PANTHER" id="PTHR21575">
    <property type="entry name" value="PROTEIN HID1"/>
    <property type="match status" value="1"/>
</dbReference>
<gene>
    <name evidence="1" type="ORF">SOCG_03334</name>
</gene>
<reference evidence="1 2" key="1">
    <citation type="journal article" date="2011" name="Science">
        <title>Comparative functional genomics of the fission yeasts.</title>
        <authorList>
            <person name="Rhind N."/>
            <person name="Chen Z."/>
            <person name="Yassour M."/>
            <person name="Thompson D.A."/>
            <person name="Haas B.J."/>
            <person name="Habib N."/>
            <person name="Wapinski I."/>
            <person name="Roy S."/>
            <person name="Lin M.F."/>
            <person name="Heiman D.I."/>
            <person name="Young S.K."/>
            <person name="Furuya K."/>
            <person name="Guo Y."/>
            <person name="Pidoux A."/>
            <person name="Chen H.M."/>
            <person name="Robbertse B."/>
            <person name="Goldberg J.M."/>
            <person name="Aoki K."/>
            <person name="Bayne E.H."/>
            <person name="Berlin A.M."/>
            <person name="Desjardins C.A."/>
            <person name="Dobbs E."/>
            <person name="Dukaj L."/>
            <person name="Fan L."/>
            <person name="FitzGerald M.G."/>
            <person name="French C."/>
            <person name="Gujja S."/>
            <person name="Hansen K."/>
            <person name="Keifenheim D."/>
            <person name="Levin J.Z."/>
            <person name="Mosher R.A."/>
            <person name="Mueller C.A."/>
            <person name="Pfiffner J."/>
            <person name="Priest M."/>
            <person name="Russ C."/>
            <person name="Smialowska A."/>
            <person name="Swoboda P."/>
            <person name="Sykes S.M."/>
            <person name="Vaughn M."/>
            <person name="Vengrova S."/>
            <person name="Yoder R."/>
            <person name="Zeng Q."/>
            <person name="Allshire R."/>
            <person name="Baulcombe D."/>
            <person name="Birren B.W."/>
            <person name="Brown W."/>
            <person name="Ekwall K."/>
            <person name="Kellis M."/>
            <person name="Leatherwood J."/>
            <person name="Levin H."/>
            <person name="Margalit H."/>
            <person name="Martienssen R."/>
            <person name="Nieduszynski C.A."/>
            <person name="Spatafora J.W."/>
            <person name="Friedman N."/>
            <person name="Dalgaard J.Z."/>
            <person name="Baumann P."/>
            <person name="Niki H."/>
            <person name="Regev A."/>
            <person name="Nusbaum C."/>
        </authorList>
    </citation>
    <scope>NUCLEOTIDE SEQUENCE [LARGE SCALE GENOMIC DNA]</scope>
    <source>
        <strain evidence="2">yFS286</strain>
    </source>
</reference>
<protein>
    <submittedName>
        <fullName evidence="1">Dymeclin 2</fullName>
    </submittedName>
</protein>
<dbReference type="GO" id="GO:0000138">
    <property type="term" value="C:Golgi trans cisterna"/>
    <property type="evidence" value="ECO:0007669"/>
    <property type="project" value="TreeGrafter"/>
</dbReference>
<dbReference type="InterPro" id="IPR026705">
    <property type="entry name" value="Hid-1/Ecm30"/>
</dbReference>
<dbReference type="OrthoDB" id="432953at2759"/>
<dbReference type="eggNOG" id="KOG2226">
    <property type="taxonomic scope" value="Eukaryota"/>
</dbReference>
<accession>S9PYH4</accession>
<dbReference type="OMA" id="PIYELNI"/>
<keyword evidence="2" id="KW-1185">Reference proteome</keyword>
<sequence>MGVAESKISFRNSLLTLLKKPAKPEEYQHIFNSLINDSDVFSLIFPKEIQQFCQGEEFSQLTLLVQICLWNIIYYEKNAKKRNYIETKKSSVLNSVQILTRLIPHLYESKKSNSWIRAYLFSSPTDAFRSMQSQLDISSFYPDFELPTETCLLSTLLNSVLQICFLPGLCLSIMSSDGEKIWSSGLVFQKLEHPPSYDHQHHQLTLLRFLMVLISEPLYQSQGQMDASVLEHLLAINNRKTNIRLICSLINIAFINSSSWLPSVLSQSSNVLRRYSALFLLQLISIPKPKTVSTNTVLDILRKLHRSEDLQLLAASLFKTISLPLKHSSSLISLFQNTSQNLEEALIFFFILLTNHFRFANELEKLPFLNELISSLLYIFINYDSSEDANIGFISQIAGYSLQQILSKKELVESFAKCNASSMLPLSSQKLPIYELNITNYILLTLAIHINNGRHSQHLAGLILSNVLLNISNLPLMVLEHLVTLISHYLEPNVLLTKKSNAILLKQLLSGLIMTISKNLDENYLLINFLKENSNRFGPLLQCSKKDFKDSLQSYKSVHSNFTDSDLNWYLAWFAESKIPLLRDLISSENGKSVLMDPLNLRSLEVEPCYVEYTTNIQDWIYFNLWRIILRQCSSNAPVALSPWSGTAVTLFEIREEPQASPASQVLQNLQNRFFQI</sequence>
<dbReference type="EMBL" id="KE503206">
    <property type="protein sequence ID" value="EPX74121.1"/>
    <property type="molecule type" value="Genomic_DNA"/>
</dbReference>
<dbReference type="Proteomes" id="UP000016088">
    <property type="component" value="Unassembled WGS sequence"/>
</dbReference>
<name>S9PYH4_SCHOY</name>
<evidence type="ECO:0000313" key="1">
    <source>
        <dbReference type="EMBL" id="EPX74121.1"/>
    </source>
</evidence>
<evidence type="ECO:0000313" key="2">
    <source>
        <dbReference type="Proteomes" id="UP000016088"/>
    </source>
</evidence>
<dbReference type="GeneID" id="25032306"/>
<dbReference type="VEuPathDB" id="FungiDB:SOCG_03334"/>
<proteinExistence type="predicted"/>
<dbReference type="AlphaFoldDB" id="S9PYH4"/>
<dbReference type="PANTHER" id="PTHR21575:SF14">
    <property type="entry name" value="HID-1 FAMILY PROTEIN P19A11.07C"/>
    <property type="match status" value="1"/>
</dbReference>
<dbReference type="GO" id="GO:0016020">
    <property type="term" value="C:membrane"/>
    <property type="evidence" value="ECO:0007669"/>
    <property type="project" value="TreeGrafter"/>
</dbReference>
<organism evidence="1 2">
    <name type="scientific">Schizosaccharomyces octosporus (strain yFS286)</name>
    <name type="common">Fission yeast</name>
    <name type="synonym">Octosporomyces octosporus</name>
    <dbReference type="NCBI Taxonomy" id="483514"/>
    <lineage>
        <taxon>Eukaryota</taxon>
        <taxon>Fungi</taxon>
        <taxon>Dikarya</taxon>
        <taxon>Ascomycota</taxon>
        <taxon>Taphrinomycotina</taxon>
        <taxon>Schizosaccharomycetes</taxon>
        <taxon>Schizosaccharomycetales</taxon>
        <taxon>Schizosaccharomycetaceae</taxon>
        <taxon>Schizosaccharomyces</taxon>
    </lineage>
</organism>
<dbReference type="RefSeq" id="XP_013017276.1">
    <property type="nucleotide sequence ID" value="XM_013161822.1"/>
</dbReference>
<dbReference type="HOGENOM" id="CLU_407183_0_0_1"/>
<dbReference type="GO" id="GO:0005797">
    <property type="term" value="C:Golgi medial cisterna"/>
    <property type="evidence" value="ECO:0007669"/>
    <property type="project" value="TreeGrafter"/>
</dbReference>